<feature type="compositionally biased region" description="Basic and acidic residues" evidence="1">
    <location>
        <begin position="231"/>
        <end position="242"/>
    </location>
</feature>
<sequence length="537" mass="57832">MLEQFGGEQAISFALAVGAVAIGLLVLVIVLRLIRARSNSTFIRGGNNRKPRLAVLDAAAVDTRRRLVLVRRDRVEHLILIGGPTDVVIESGISIAAPGAHLAPTNGDGPLATRPSSGESLTARAQAMAQPARQPQPQPQPQTQPKQQPRPHTHERPAAHAQSADLAQSSERAEPLQPVFPPKMPAAATLEAWPDDEQTRSAPQQARPAPVPVQTSVQSAPQSVPQPEVEAEAKPSDSRWGDTPEPAPQPARAAAPTRDFLHPAAPTVQLRSHQFRQESAAAREAERQRANSAIAGQYAVLHNSSGAPAATKATDQRWQQPHPAPDAAQGFAPQAYPAPVQQAASQPHGMTQQDLDDRQLAEDFAASMAEAEAAQAHADQQGHSPASEQGRHAAQAPSTAEFASILERELAEEISQDGHEQQAARDQHQQYPAPVHYAQNSAPVQHAQTPQLAAVSGSQFSQVPATAERNLPNSRFDQSFPTADFTTVAPANDHRRDMSARPTPLRPNRAPERRSERPQDRLEEEMSRLLGDLARHS</sequence>
<accession>A0ABS6WSM3</accession>
<feature type="transmembrane region" description="Helical" evidence="2">
    <location>
        <begin position="12"/>
        <end position="34"/>
    </location>
</feature>
<dbReference type="EMBL" id="JAHWQX010000003">
    <property type="protein sequence ID" value="MBW3098070.1"/>
    <property type="molecule type" value="Genomic_DNA"/>
</dbReference>
<comment type="caution">
    <text evidence="3">The sequence shown here is derived from an EMBL/GenBank/DDBJ whole genome shotgun (WGS) entry which is preliminary data.</text>
</comment>
<feature type="compositionally biased region" description="Polar residues" evidence="1">
    <location>
        <begin position="216"/>
        <end position="225"/>
    </location>
</feature>
<feature type="compositionally biased region" description="Low complexity" evidence="1">
    <location>
        <begin position="332"/>
        <end position="347"/>
    </location>
</feature>
<keyword evidence="2" id="KW-1133">Transmembrane helix</keyword>
<reference evidence="3" key="1">
    <citation type="submission" date="2021-07" db="EMBL/GenBank/DDBJ databases">
        <title>Pseudohoeflea marina sp. nov. a polyhydroxyalcanoate-producing bacterium.</title>
        <authorList>
            <person name="Zheng W."/>
            <person name="Yu S."/>
            <person name="Huang Y."/>
        </authorList>
    </citation>
    <scope>NUCLEOTIDE SEQUENCE</scope>
    <source>
        <strain evidence="3">DP4N28-3</strain>
    </source>
</reference>
<keyword evidence="3" id="KW-0282">Flagellum</keyword>
<feature type="region of interest" description="Disordered" evidence="1">
    <location>
        <begin position="100"/>
        <end position="537"/>
    </location>
</feature>
<evidence type="ECO:0000256" key="1">
    <source>
        <dbReference type="SAM" id="MobiDB-lite"/>
    </source>
</evidence>
<gene>
    <name evidence="3" type="ORF">KY465_12330</name>
</gene>
<keyword evidence="2" id="KW-0472">Membrane</keyword>
<protein>
    <submittedName>
        <fullName evidence="3">Flagellar biosynthetic protein FliO</fullName>
    </submittedName>
</protein>
<dbReference type="Proteomes" id="UP001430804">
    <property type="component" value="Unassembled WGS sequence"/>
</dbReference>
<evidence type="ECO:0000313" key="3">
    <source>
        <dbReference type="EMBL" id="MBW3098070.1"/>
    </source>
</evidence>
<feature type="compositionally biased region" description="Low complexity" evidence="1">
    <location>
        <begin position="123"/>
        <end position="133"/>
    </location>
</feature>
<feature type="compositionally biased region" description="Polar residues" evidence="1">
    <location>
        <begin position="438"/>
        <end position="464"/>
    </location>
</feature>
<keyword evidence="3" id="KW-0966">Cell projection</keyword>
<evidence type="ECO:0000313" key="4">
    <source>
        <dbReference type="Proteomes" id="UP001430804"/>
    </source>
</evidence>
<name>A0ABS6WSM3_9HYPH</name>
<feature type="compositionally biased region" description="Basic and acidic residues" evidence="1">
    <location>
        <begin position="509"/>
        <end position="537"/>
    </location>
</feature>
<keyword evidence="4" id="KW-1185">Reference proteome</keyword>
<proteinExistence type="predicted"/>
<feature type="compositionally biased region" description="Low complexity" evidence="1">
    <location>
        <begin position="200"/>
        <end position="215"/>
    </location>
</feature>
<organism evidence="3 4">
    <name type="scientific">Pseudohoeflea coraliihabitans</name>
    <dbReference type="NCBI Taxonomy" id="2860393"/>
    <lineage>
        <taxon>Bacteria</taxon>
        <taxon>Pseudomonadati</taxon>
        <taxon>Pseudomonadota</taxon>
        <taxon>Alphaproteobacteria</taxon>
        <taxon>Hyphomicrobiales</taxon>
        <taxon>Rhizobiaceae</taxon>
        <taxon>Pseudohoeflea</taxon>
    </lineage>
</organism>
<keyword evidence="3" id="KW-0969">Cilium</keyword>
<feature type="compositionally biased region" description="Basic and acidic residues" evidence="1">
    <location>
        <begin position="406"/>
        <end position="428"/>
    </location>
</feature>
<keyword evidence="2" id="KW-0812">Transmembrane</keyword>
<feature type="compositionally biased region" description="Low complexity" evidence="1">
    <location>
        <begin position="362"/>
        <end position="378"/>
    </location>
</feature>
<evidence type="ECO:0000256" key="2">
    <source>
        <dbReference type="SAM" id="Phobius"/>
    </source>
</evidence>
<feature type="compositionally biased region" description="Polar residues" evidence="1">
    <location>
        <begin position="471"/>
        <end position="485"/>
    </location>
</feature>